<keyword evidence="6 19" id="KW-0436">Ligase</keyword>
<feature type="binding site" evidence="19">
    <location>
        <position position="306"/>
    </location>
    <ligand>
        <name>Mg(2+)</name>
        <dbReference type="ChEBI" id="CHEBI:18420"/>
        <label>2</label>
    </ligand>
</feature>
<evidence type="ECO:0000313" key="22">
    <source>
        <dbReference type="EMBL" id="AYN19985.1"/>
    </source>
</evidence>
<evidence type="ECO:0000256" key="16">
    <source>
        <dbReference type="ARBA" id="ARBA00048816"/>
    </source>
</evidence>
<keyword evidence="5 19" id="KW-0055">Arginine biosynthesis</keyword>
<feature type="domain" description="MGS-like" evidence="21">
    <location>
        <begin position="938"/>
        <end position="1080"/>
    </location>
</feature>
<feature type="binding site" evidence="19">
    <location>
        <position position="790"/>
    </location>
    <ligand>
        <name>ATP</name>
        <dbReference type="ChEBI" id="CHEBI:30616"/>
        <label>2</label>
    </ligand>
</feature>
<proteinExistence type="inferred from homology"/>
<dbReference type="FunFam" id="3.40.50.20:FF:000003">
    <property type="entry name" value="Carbamoyl-phosphate synthase large chain"/>
    <property type="match status" value="1"/>
</dbReference>
<comment type="caution">
    <text evidence="19">Lacks conserved residue(s) required for the propagation of feature annotation.</text>
</comment>
<dbReference type="HAMAP" id="MF_01210_A">
    <property type="entry name" value="CPSase_L_chain_A"/>
    <property type="match status" value="1"/>
</dbReference>
<evidence type="ECO:0000313" key="23">
    <source>
        <dbReference type="Proteomes" id="UP000268070"/>
    </source>
</evidence>
<dbReference type="NCBIfam" id="TIGR01369">
    <property type="entry name" value="CPSaseII_lrg"/>
    <property type="match status" value="1"/>
</dbReference>
<dbReference type="InterPro" id="IPR005483">
    <property type="entry name" value="CPSase_dom"/>
</dbReference>
<dbReference type="PRINTS" id="PR00098">
    <property type="entry name" value="CPSASE"/>
</dbReference>
<dbReference type="CDD" id="cd01424">
    <property type="entry name" value="MGS_CPS_II"/>
    <property type="match status" value="1"/>
</dbReference>
<feature type="binding site" evidence="19">
    <location>
        <position position="183"/>
    </location>
    <ligand>
        <name>ATP</name>
        <dbReference type="ChEBI" id="CHEBI:30616"/>
        <label>1</label>
    </ligand>
</feature>
<dbReference type="EMBL" id="CP032153">
    <property type="protein sequence ID" value="AYN19985.1"/>
    <property type="molecule type" value="Genomic_DNA"/>
</dbReference>
<dbReference type="PROSITE" id="PS50975">
    <property type="entry name" value="ATP_GRASP"/>
    <property type="match status" value="2"/>
</dbReference>
<dbReference type="Pfam" id="PF02787">
    <property type="entry name" value="CPSase_L_D3"/>
    <property type="match status" value="1"/>
</dbReference>
<feature type="binding site" evidence="19">
    <location>
        <position position="842"/>
    </location>
    <ligand>
        <name>Mn(2+)</name>
        <dbReference type="ChEBI" id="CHEBI:29035"/>
        <label>4</label>
    </ligand>
</feature>
<dbReference type="NCBIfam" id="NF009455">
    <property type="entry name" value="PRK12815.1"/>
    <property type="match status" value="1"/>
</dbReference>
<dbReference type="FunFam" id="3.30.470.20:FF:000007">
    <property type="entry name" value="Carbamoyl-phosphate synthase large chain"/>
    <property type="match status" value="1"/>
</dbReference>
<feature type="binding site" evidence="19">
    <location>
        <position position="789"/>
    </location>
    <ligand>
        <name>ATP</name>
        <dbReference type="ChEBI" id="CHEBI:30616"/>
        <label>2</label>
    </ligand>
</feature>
<dbReference type="SMART" id="SM00851">
    <property type="entry name" value="MGS"/>
    <property type="match status" value="1"/>
</dbReference>
<feature type="binding site" evidence="19">
    <location>
        <position position="788"/>
    </location>
    <ligand>
        <name>ATP</name>
        <dbReference type="ChEBI" id="CHEBI:30616"/>
        <label>2</label>
    </ligand>
</feature>
<feature type="binding site" evidence="19">
    <location>
        <position position="250"/>
    </location>
    <ligand>
        <name>ATP</name>
        <dbReference type="ChEBI" id="CHEBI:30616"/>
        <label>1</label>
    </ligand>
</feature>
<dbReference type="GO" id="GO:0044205">
    <property type="term" value="P:'de novo' UMP biosynthetic process"/>
    <property type="evidence" value="ECO:0007669"/>
    <property type="project" value="UniProtKB-UniRule"/>
</dbReference>
<organism evidence="22 23">
    <name type="scientific">Alcaligenes aquatilis</name>
    <dbReference type="NCBI Taxonomy" id="323284"/>
    <lineage>
        <taxon>Bacteria</taxon>
        <taxon>Pseudomonadati</taxon>
        <taxon>Pseudomonadota</taxon>
        <taxon>Betaproteobacteria</taxon>
        <taxon>Burkholderiales</taxon>
        <taxon>Alcaligenaceae</taxon>
        <taxon>Alcaligenes</taxon>
    </lineage>
</organism>
<dbReference type="FunFam" id="3.30.470.20:FF:000013">
    <property type="entry name" value="Carbamoyl-phosphate synthase large chain"/>
    <property type="match status" value="1"/>
</dbReference>
<dbReference type="EC" id="6.3.5.5" evidence="19"/>
<dbReference type="UniPathway" id="UPA00068">
    <property type="reaction ID" value="UER00171"/>
</dbReference>
<evidence type="ECO:0000256" key="9">
    <source>
        <dbReference type="ARBA" id="ARBA00022737"/>
    </source>
</evidence>
<comment type="subunit">
    <text evidence="18 19">Composed of two chains; the small (or glutamine) chain promotes the hydrolysis of glutamine to ammonia, which is used by the large (or ammonia) chain to synthesize carbamoyl phosphate. Tetramer of heterodimers (alpha,beta)4.</text>
</comment>
<feature type="binding site" evidence="19">
    <location>
        <position position="306"/>
    </location>
    <ligand>
        <name>ATP</name>
        <dbReference type="ChEBI" id="CHEBI:30616"/>
        <label>1</label>
    </ligand>
</feature>
<evidence type="ECO:0000256" key="1">
    <source>
        <dbReference type="ARBA" id="ARBA00001936"/>
    </source>
</evidence>
<feature type="binding site" evidence="19">
    <location>
        <position position="182"/>
    </location>
    <ligand>
        <name>ATP</name>
        <dbReference type="ChEBI" id="CHEBI:30616"/>
        <label>1</label>
    </ligand>
</feature>
<comment type="domain">
    <text evidence="19">The large subunit is composed of 2 ATP-grasp domains that are involved in binding the 2 ATP molecules needed for carbamoyl phosphate synthesis. The N-terminal ATP-grasp domain (referred to as the carboxyphosphate synthetic component) catalyzes the ATP-dependent phosphorylation of hydrogencarbonate to carboxyphosphate and the subsequent nucleophilic attack by ammonia to form a carbamate intermediate. The C-terminal ATP-grasp domain (referred to as the carbamoyl phosphate synthetic component) then catalyzes the phosphorylation of carbamate with the second ATP to form the end product carbamoyl phosphate. The reactive and unstable enzyme intermediates are sequentially channeled from one active site to the next through the interior of the protein over a distance of at least 96 A.</text>
</comment>
<dbReference type="SMART" id="SM01096">
    <property type="entry name" value="CPSase_L_D3"/>
    <property type="match status" value="1"/>
</dbReference>
<evidence type="ECO:0000256" key="18">
    <source>
        <dbReference type="ARBA" id="ARBA00062056"/>
    </source>
</evidence>
<feature type="region of interest" description="Carboxyphosphate synthetic domain" evidence="19">
    <location>
        <begin position="1"/>
        <end position="410"/>
    </location>
</feature>
<comment type="function">
    <text evidence="17 19">Large subunit of the glutamine-dependent carbamoyl phosphate synthetase (CPSase). CPSase catalyzes the formation of carbamoyl phosphate from the ammonia moiety of glutamine, carbonate, and phosphate donated by ATP, constituting the first step of 2 biosynthetic pathways, one leading to arginine and/or urea and the other to pyrimidine nucleotides. The large subunit (synthetase) binds the substrates ammonia (free or transferred from glutamine from the small subunit), hydrogencarbonate and ATP and carries out an ATP-coupled ligase reaction, activating hydrogencarbonate by forming carboxy phosphate which reacts with ammonia to form carbamoyl phosphate.</text>
</comment>
<dbReference type="NCBIfam" id="NF003671">
    <property type="entry name" value="PRK05294.1"/>
    <property type="match status" value="1"/>
</dbReference>
<evidence type="ECO:0000256" key="11">
    <source>
        <dbReference type="ARBA" id="ARBA00022840"/>
    </source>
</evidence>
<dbReference type="PROSITE" id="PS00866">
    <property type="entry name" value="CPSASE_1"/>
    <property type="match status" value="2"/>
</dbReference>
<dbReference type="InterPro" id="IPR011607">
    <property type="entry name" value="MGS-like_dom"/>
</dbReference>
<feature type="binding site" evidence="19">
    <location>
        <position position="306"/>
    </location>
    <ligand>
        <name>Mn(2+)</name>
        <dbReference type="ChEBI" id="CHEBI:29035"/>
        <label>2</label>
    </ligand>
</feature>
<evidence type="ECO:0000256" key="5">
    <source>
        <dbReference type="ARBA" id="ARBA00022571"/>
    </source>
</evidence>
<comment type="cofactor">
    <cofactor evidence="19">
        <name>Mg(2+)</name>
        <dbReference type="ChEBI" id="CHEBI:18420"/>
    </cofactor>
    <cofactor evidence="19">
        <name>Mn(2+)</name>
        <dbReference type="ChEBI" id="CHEBI:29035"/>
    </cofactor>
    <text evidence="19">Binds 4 Mg(2+) or Mn(2+) ions per subunit.</text>
</comment>
<feature type="binding site" evidence="19">
    <location>
        <position position="292"/>
    </location>
    <ligand>
        <name>Mn(2+)</name>
        <dbReference type="ChEBI" id="CHEBI:29035"/>
        <label>1</label>
    </ligand>
</feature>
<feature type="binding site" evidence="19">
    <location>
        <position position="292"/>
    </location>
    <ligand>
        <name>ATP</name>
        <dbReference type="ChEBI" id="CHEBI:30616"/>
        <label>1</label>
    </ligand>
</feature>
<feature type="binding site" evidence="19">
    <location>
        <position position="222"/>
    </location>
    <ligand>
        <name>ATP</name>
        <dbReference type="ChEBI" id="CHEBI:30616"/>
        <label>1</label>
    </ligand>
</feature>
<comment type="catalytic activity">
    <reaction evidence="16 19">
        <text>hydrogencarbonate + L-glutamine + 2 ATP + H2O = carbamoyl phosphate + L-glutamate + 2 ADP + phosphate + 2 H(+)</text>
        <dbReference type="Rhea" id="RHEA:18633"/>
        <dbReference type="ChEBI" id="CHEBI:15377"/>
        <dbReference type="ChEBI" id="CHEBI:15378"/>
        <dbReference type="ChEBI" id="CHEBI:17544"/>
        <dbReference type="ChEBI" id="CHEBI:29985"/>
        <dbReference type="ChEBI" id="CHEBI:30616"/>
        <dbReference type="ChEBI" id="CHEBI:43474"/>
        <dbReference type="ChEBI" id="CHEBI:58228"/>
        <dbReference type="ChEBI" id="CHEBI:58359"/>
        <dbReference type="ChEBI" id="CHEBI:456216"/>
        <dbReference type="EC" id="6.3.5.5"/>
    </reaction>
</comment>
<evidence type="ECO:0000256" key="17">
    <source>
        <dbReference type="ARBA" id="ARBA00057223"/>
    </source>
</evidence>
<evidence type="ECO:0000256" key="15">
    <source>
        <dbReference type="ARBA" id="ARBA00047359"/>
    </source>
</evidence>
<sequence length="1080" mass="117646">MPKRSDLKSILIIGAGPIIIGQACEFDYSGAQACKALKAEGYRTVLVNSNPATIMTDPDTADVTYIEPITWQAVEKIIEKERPDALLPTMGGQTALNCALDLAKHGVLEKYGVELIGANAAAIEKAEDRLKFKDAMTSIGLESAKSGVAHSMDEAWAVQKRIAEEIGTAGFPVVIRPSFTLGGTGGGIAYNPEEFETICRRGLEASPTKELLIEESLLGWKEFEMEVVRDRADNCIIVCSIENLDPMGVHTGDSITVAPAQTLTDREYQIMRNASIAVLREIGVDTGGSNVQFAVNPDNGRMIVIEMNPRVSRSSALASKATGFPIAKIAARLAVGYTLDELRNEITGGATPASFEPTIDYVVTKVPRFAFEKFPQADSRLTTQMKSVGEVMAIGRTFQESFQKALRGLEVGVDGLNQKTTDREKLQVELGEPGPERIWYVGDAFAQGLSLDEVHNLTKIDPWFLAQIKEIVDIELALEQKTLADLDRDTLFGLKRRGFSDRRLAFLLDTVESEVRKLRHQLNVRPVYKRVDTCAAEFSTDTAYMYSTYEEECESNPTDKKKIIVLGGGPNRIGQGIEFDYCCVHAALALREDGYETIMVNCNPETVSTDYDTSDRLYFEPLTLEDVLEIVHIEKPVGTIVQYGGQTPLKLARALEANGVPIIGTSPESIDVAEDRERFQKLLNKLGLRQPPNRTARTEGEAIALAAEIGYPLVVRPSYVLGGRAMEIVHEQQDLERYMREAVKVSNDSPVLLDHFLNNATEVDVDCLADGERVFVGGVMQHIEQAGVHSGDSACSLPPYSLSDETVVEIKRQTALMAKALNVKGLMNVQFAIQDGDVYVLEVNPRASRTVPFVSKATGLQLAKIAARAMAGQTLAEQGITEEVTPSYYSVKEAVFPFVKFPGVDTILGPEMKSTGEVMGVGTSFAEAFVKSQMAASVTLPEGGLAFISVRAQDKPQAVEVARGLISLGFKVVATRGTASAIEQAGLAVQVVNKVTEGRPHIVDMIKNGEVSLVINTVEERRNAIVDSRTIRTHALAANLAYYTTIAGAVAAVQGLQYLRHGDGLKVYALQELHALLAKH</sequence>
<dbReference type="InterPro" id="IPR011761">
    <property type="entry name" value="ATP-grasp"/>
</dbReference>
<dbReference type="InterPro" id="IPR033937">
    <property type="entry name" value="MGS_CPS_CarB"/>
</dbReference>
<feature type="binding site" evidence="19">
    <location>
        <position position="787"/>
    </location>
    <ligand>
        <name>ATP</name>
        <dbReference type="ChEBI" id="CHEBI:30616"/>
        <label>2</label>
    </ligand>
</feature>
<dbReference type="GO" id="GO:0005524">
    <property type="term" value="F:ATP binding"/>
    <property type="evidence" value="ECO:0007669"/>
    <property type="project" value="UniProtKB-UniRule"/>
</dbReference>
<evidence type="ECO:0000256" key="6">
    <source>
        <dbReference type="ARBA" id="ARBA00022598"/>
    </source>
</evidence>
<feature type="binding site" evidence="19">
    <location>
        <position position="755"/>
    </location>
    <ligand>
        <name>ATP</name>
        <dbReference type="ChEBI" id="CHEBI:30616"/>
        <label>2</label>
    </ligand>
</feature>
<dbReference type="InterPro" id="IPR006275">
    <property type="entry name" value="CPSase_lsu"/>
</dbReference>
<dbReference type="AlphaFoldDB" id="A0A3G2HSJ4"/>
<dbReference type="EC" id="6.3.4.16" evidence="19"/>
<feature type="binding site" evidence="19">
    <location>
        <position position="306"/>
    </location>
    <ligand>
        <name>Mn(2+)</name>
        <dbReference type="ChEBI" id="CHEBI:29035"/>
        <label>1</label>
    </ligand>
</feature>
<feature type="region of interest" description="Allosteric domain" evidence="19">
    <location>
        <begin position="938"/>
        <end position="1080"/>
    </location>
</feature>
<reference evidence="22 23" key="1">
    <citation type="submission" date="2018-09" db="EMBL/GenBank/DDBJ databases">
        <title>Complete genome sequence of the hydrocarbonoclastic bacterium Alcaligenes aquatilis QD168, isolated from a crude-oil polluted marine sediment of Central Chile.</title>
        <authorList>
            <person name="Duran R.E."/>
            <person name="Barra B."/>
            <person name="Salva-Serra F."/>
            <person name="Mendez V."/>
            <person name="Moore E.R.B."/>
            <person name="Seeger M."/>
        </authorList>
    </citation>
    <scope>NUCLEOTIDE SEQUENCE [LARGE SCALE GENOMIC DNA]</scope>
    <source>
        <strain evidence="22 23">QD168</strain>
    </source>
</reference>
<dbReference type="Pfam" id="PF02786">
    <property type="entry name" value="CPSase_L_D2"/>
    <property type="match status" value="2"/>
</dbReference>
<keyword evidence="9 19" id="KW-0677">Repeat</keyword>
<dbReference type="PROSITE" id="PS00867">
    <property type="entry name" value="CPSASE_2"/>
    <property type="match status" value="2"/>
</dbReference>
<evidence type="ECO:0000256" key="4">
    <source>
        <dbReference type="ARBA" id="ARBA00009799"/>
    </source>
</evidence>
<dbReference type="Pfam" id="PF25596">
    <property type="entry name" value="CPSase_L_D1"/>
    <property type="match status" value="2"/>
</dbReference>
<comment type="pathway">
    <text evidence="2 19">Pyrimidine metabolism; UMP biosynthesis via de novo pathway; (S)-dihydroorotate from bicarbonate: step 1/3.</text>
</comment>
<evidence type="ECO:0000256" key="2">
    <source>
        <dbReference type="ARBA" id="ARBA00004812"/>
    </source>
</evidence>
<evidence type="ECO:0000256" key="19">
    <source>
        <dbReference type="HAMAP-Rule" id="MF_01210"/>
    </source>
</evidence>
<dbReference type="SUPFAM" id="SSF48108">
    <property type="entry name" value="Carbamoyl phosphate synthetase, large subunit connection domain"/>
    <property type="match status" value="1"/>
</dbReference>
<keyword evidence="8" id="KW-0479">Metal-binding</keyword>
<feature type="binding site" evidence="19">
    <location>
        <position position="217"/>
    </location>
    <ligand>
        <name>ATP</name>
        <dbReference type="ChEBI" id="CHEBI:30616"/>
        <label>1</label>
    </ligand>
</feature>
<dbReference type="GO" id="GO:0004088">
    <property type="term" value="F:carbamoyl-phosphate synthase (glutamine-hydrolyzing) activity"/>
    <property type="evidence" value="ECO:0007669"/>
    <property type="project" value="UniProtKB-UniRule"/>
</dbReference>
<feature type="domain" description="ATP-grasp" evidence="20">
    <location>
        <begin position="133"/>
        <end position="335"/>
    </location>
</feature>
<dbReference type="SUPFAM" id="SSF52335">
    <property type="entry name" value="Methylglyoxal synthase-like"/>
    <property type="match status" value="1"/>
</dbReference>
<feature type="binding site" evidence="19">
    <location>
        <position position="248"/>
    </location>
    <ligand>
        <name>ATP</name>
        <dbReference type="ChEBI" id="CHEBI:30616"/>
        <label>1</label>
    </ligand>
</feature>
<dbReference type="GO" id="GO:0004087">
    <property type="term" value="F:carbamoyl-phosphate synthase (ammonia) activity"/>
    <property type="evidence" value="ECO:0007669"/>
    <property type="project" value="UniProtKB-EC"/>
</dbReference>
<dbReference type="PANTHER" id="PTHR11405:SF53">
    <property type="entry name" value="CARBAMOYL-PHOSPHATE SYNTHASE [AMMONIA], MITOCHONDRIAL"/>
    <property type="match status" value="1"/>
</dbReference>
<feature type="binding site" evidence="19">
    <location>
        <position position="757"/>
    </location>
    <ligand>
        <name>ATP</name>
        <dbReference type="ChEBI" id="CHEBI:30616"/>
        <label>2</label>
    </ligand>
</feature>
<dbReference type="PROSITE" id="PS51855">
    <property type="entry name" value="MGS"/>
    <property type="match status" value="1"/>
</dbReference>
<keyword evidence="12" id="KW-0460">Magnesium</keyword>
<feature type="binding site" evidence="19">
    <location>
        <position position="844"/>
    </location>
    <ligand>
        <name>Mg(2+)</name>
        <dbReference type="ChEBI" id="CHEBI:18420"/>
        <label>4</label>
    </ligand>
</feature>
<keyword evidence="10 19" id="KW-0547">Nucleotide-binding</keyword>
<dbReference type="Gene3D" id="3.30.470.20">
    <property type="entry name" value="ATP-grasp fold, B domain"/>
    <property type="match status" value="2"/>
</dbReference>
<dbReference type="Pfam" id="PF02142">
    <property type="entry name" value="MGS"/>
    <property type="match status" value="1"/>
</dbReference>
<evidence type="ECO:0000256" key="10">
    <source>
        <dbReference type="ARBA" id="ARBA00022741"/>
    </source>
</evidence>
<dbReference type="Gene3D" id="3.40.50.1380">
    <property type="entry name" value="Methylglyoxal synthase-like domain"/>
    <property type="match status" value="1"/>
</dbReference>
<dbReference type="Gene3D" id="1.10.1030.10">
    <property type="entry name" value="Carbamoyl-phosphate synthetase, large subunit oligomerisation domain"/>
    <property type="match status" value="1"/>
</dbReference>
<feature type="binding site" evidence="19">
    <location>
        <position position="842"/>
    </location>
    <ligand>
        <name>Mg(2+)</name>
        <dbReference type="ChEBI" id="CHEBI:18420"/>
        <label>3</label>
    </ligand>
</feature>
<dbReference type="InterPro" id="IPR058047">
    <property type="entry name" value="CPSase_preATP-grasp"/>
</dbReference>
<dbReference type="SUPFAM" id="SSF56059">
    <property type="entry name" value="Glutathione synthetase ATP-binding domain-like"/>
    <property type="match status" value="2"/>
</dbReference>
<dbReference type="HAMAP" id="MF_01210_B">
    <property type="entry name" value="CPSase_L_chain_B"/>
    <property type="match status" value="1"/>
</dbReference>
<feature type="domain" description="ATP-grasp" evidence="20">
    <location>
        <begin position="680"/>
        <end position="871"/>
    </location>
</feature>
<comment type="cofactor">
    <cofactor evidence="1">
        <name>Mn(2+)</name>
        <dbReference type="ChEBI" id="CHEBI:29035"/>
    </cofactor>
</comment>
<dbReference type="RefSeq" id="WP_121738247.1">
    <property type="nucleotide sequence ID" value="NZ_CP032153.1"/>
</dbReference>
<keyword evidence="13 19" id="KW-0665">Pyrimidine biosynthesis</keyword>
<dbReference type="InterPro" id="IPR005480">
    <property type="entry name" value="CPSase_lsu_oligo"/>
</dbReference>
<feature type="binding site" evidence="19">
    <location>
        <position position="249"/>
    </location>
    <ligand>
        <name>ATP</name>
        <dbReference type="ChEBI" id="CHEBI:30616"/>
        <label>1</label>
    </ligand>
</feature>
<keyword evidence="11 19" id="KW-0067">ATP-binding</keyword>
<feature type="binding site" evidence="19">
    <location>
        <position position="830"/>
    </location>
    <ligand>
        <name>Mn(2+)</name>
        <dbReference type="ChEBI" id="CHEBI:29035"/>
        <label>3</label>
    </ligand>
</feature>
<dbReference type="SUPFAM" id="SSF52440">
    <property type="entry name" value="PreATP-grasp domain"/>
    <property type="match status" value="2"/>
</dbReference>
<dbReference type="KEGG" id="aaqu:D3M96_05200"/>
<protein>
    <recommendedName>
        <fullName evidence="19">Carbamoyl phosphate synthase large chain</fullName>
        <ecNumber evidence="19">6.3.4.16</ecNumber>
        <ecNumber evidence="19">6.3.5.5</ecNumber>
    </recommendedName>
    <alternativeName>
        <fullName evidence="19">Carbamoyl phosphate synthetase ammonia chain</fullName>
    </alternativeName>
</protein>
<feature type="binding site" evidence="19">
    <location>
        <position position="830"/>
    </location>
    <ligand>
        <name>Mg(2+)</name>
        <dbReference type="ChEBI" id="CHEBI:18420"/>
        <label>3</label>
    </ligand>
</feature>
<evidence type="ECO:0000256" key="12">
    <source>
        <dbReference type="ARBA" id="ARBA00022842"/>
    </source>
</evidence>
<dbReference type="PANTHER" id="PTHR11405">
    <property type="entry name" value="CARBAMOYLTRANSFERASE FAMILY MEMBER"/>
    <property type="match status" value="1"/>
</dbReference>
<evidence type="ECO:0000256" key="3">
    <source>
        <dbReference type="ARBA" id="ARBA00005077"/>
    </source>
</evidence>
<evidence type="ECO:0000256" key="13">
    <source>
        <dbReference type="ARBA" id="ARBA00022975"/>
    </source>
</evidence>
<feature type="binding site" evidence="19">
    <location>
        <position position="129"/>
    </location>
    <ligand>
        <name>ATP</name>
        <dbReference type="ChEBI" id="CHEBI:30616"/>
        <label>1</label>
    </ligand>
</feature>
<feature type="binding site" evidence="19">
    <location>
        <position position="762"/>
    </location>
    <ligand>
        <name>ATP</name>
        <dbReference type="ChEBI" id="CHEBI:30616"/>
        <label>2</label>
    </ligand>
</feature>
<feature type="binding site" evidence="19">
    <location>
        <position position="176"/>
    </location>
    <ligand>
        <name>ATP</name>
        <dbReference type="ChEBI" id="CHEBI:30616"/>
        <label>1</label>
    </ligand>
</feature>
<accession>A0A3G2HSJ4</accession>
<evidence type="ECO:0000256" key="7">
    <source>
        <dbReference type="ARBA" id="ARBA00022605"/>
    </source>
</evidence>
<dbReference type="InterPro" id="IPR036914">
    <property type="entry name" value="MGS-like_dom_sf"/>
</dbReference>
<evidence type="ECO:0000259" key="20">
    <source>
        <dbReference type="PROSITE" id="PS50975"/>
    </source>
</evidence>
<feature type="binding site" evidence="19">
    <location>
        <position position="842"/>
    </location>
    <ligand>
        <name>Mn(2+)</name>
        <dbReference type="ChEBI" id="CHEBI:29035"/>
        <label>3</label>
    </ligand>
</feature>
<dbReference type="GO" id="GO:0006526">
    <property type="term" value="P:L-arginine biosynthetic process"/>
    <property type="evidence" value="ECO:0007669"/>
    <property type="project" value="UniProtKB-UniRule"/>
</dbReference>
<keyword evidence="14" id="KW-0464">Manganese</keyword>
<dbReference type="FunFam" id="1.10.1030.10:FF:000002">
    <property type="entry name" value="Carbamoyl-phosphate synthase large chain"/>
    <property type="match status" value="1"/>
</dbReference>
<dbReference type="InterPro" id="IPR016185">
    <property type="entry name" value="PreATP-grasp_dom_sf"/>
</dbReference>
<dbReference type="GO" id="GO:0006541">
    <property type="term" value="P:glutamine metabolic process"/>
    <property type="evidence" value="ECO:0007669"/>
    <property type="project" value="TreeGrafter"/>
</dbReference>
<dbReference type="InterPro" id="IPR005479">
    <property type="entry name" value="CPAse_ATP-bd"/>
</dbReference>
<gene>
    <name evidence="19" type="primary">carB</name>
    <name evidence="22" type="ORF">D3M96_05200</name>
</gene>
<feature type="binding site" evidence="19">
    <location>
        <position position="308"/>
    </location>
    <ligand>
        <name>Mg(2+)</name>
        <dbReference type="ChEBI" id="CHEBI:18420"/>
        <label>2</label>
    </ligand>
</feature>
<dbReference type="Gene3D" id="3.40.50.20">
    <property type="match status" value="2"/>
</dbReference>
<feature type="binding site" evidence="19">
    <location>
        <position position="292"/>
    </location>
    <ligand>
        <name>Mg(2+)</name>
        <dbReference type="ChEBI" id="CHEBI:18420"/>
        <label>1</label>
    </ligand>
</feature>
<feature type="binding site" evidence="19">
    <location>
        <position position="842"/>
    </location>
    <ligand>
        <name>Mg(2+)</name>
        <dbReference type="ChEBI" id="CHEBI:18420"/>
        <label>4</label>
    </ligand>
</feature>
<evidence type="ECO:0000259" key="21">
    <source>
        <dbReference type="PROSITE" id="PS51855"/>
    </source>
</evidence>
<feature type="binding site" evidence="19">
    <location>
        <position position="842"/>
    </location>
    <ligand>
        <name>ATP</name>
        <dbReference type="ChEBI" id="CHEBI:30616"/>
        <label>2</label>
    </ligand>
</feature>
<dbReference type="FunFam" id="3.30.1490.20:FF:000001">
    <property type="entry name" value="Carbamoyl-phosphate synthase large chain"/>
    <property type="match status" value="1"/>
</dbReference>
<dbReference type="GO" id="GO:0005737">
    <property type="term" value="C:cytoplasm"/>
    <property type="evidence" value="ECO:0007669"/>
    <property type="project" value="TreeGrafter"/>
</dbReference>
<keyword evidence="7 19" id="KW-0028">Amino-acid biosynthesis</keyword>
<dbReference type="UniPathway" id="UPA00070">
    <property type="reaction ID" value="UER00115"/>
</dbReference>
<dbReference type="Proteomes" id="UP000268070">
    <property type="component" value="Chromosome"/>
</dbReference>
<feature type="binding site" evidence="19">
    <location>
        <position position="830"/>
    </location>
    <ligand>
        <name>ATP</name>
        <dbReference type="ChEBI" id="CHEBI:30616"/>
        <label>2</label>
    </ligand>
</feature>
<evidence type="ECO:0000256" key="14">
    <source>
        <dbReference type="ARBA" id="ARBA00023211"/>
    </source>
</evidence>
<dbReference type="OrthoDB" id="9804197at2"/>
<dbReference type="FunFam" id="3.40.50.20:FF:000001">
    <property type="entry name" value="Carbamoyl-phosphate synthase large chain"/>
    <property type="match status" value="1"/>
</dbReference>
<feature type="binding site" evidence="19">
    <location>
        <position position="306"/>
    </location>
    <ligand>
        <name>Mg(2+)</name>
        <dbReference type="ChEBI" id="CHEBI:18420"/>
        <label>1</label>
    </ligand>
</feature>
<comment type="similarity">
    <text evidence="4 19">Belongs to the CarB family.</text>
</comment>
<dbReference type="GO" id="GO:0046872">
    <property type="term" value="F:metal ion binding"/>
    <property type="evidence" value="ECO:0007669"/>
    <property type="project" value="UniProtKB-KW"/>
</dbReference>
<comment type="pathway">
    <text evidence="3 19">Amino-acid biosynthesis; L-arginine biosynthesis; carbamoyl phosphate from bicarbonate: step 1/1.</text>
</comment>
<feature type="binding site" evidence="19">
    <location>
        <position position="716"/>
    </location>
    <ligand>
        <name>ATP</name>
        <dbReference type="ChEBI" id="CHEBI:30616"/>
        <label>2</label>
    </ligand>
</feature>
<comment type="catalytic activity">
    <reaction evidence="15 19">
        <text>hydrogencarbonate + NH4(+) + 2 ATP = carbamoyl phosphate + 2 ADP + phosphate + 2 H(+)</text>
        <dbReference type="Rhea" id="RHEA:18029"/>
        <dbReference type="ChEBI" id="CHEBI:15378"/>
        <dbReference type="ChEBI" id="CHEBI:17544"/>
        <dbReference type="ChEBI" id="CHEBI:28938"/>
        <dbReference type="ChEBI" id="CHEBI:30616"/>
        <dbReference type="ChEBI" id="CHEBI:43474"/>
        <dbReference type="ChEBI" id="CHEBI:58228"/>
        <dbReference type="ChEBI" id="CHEBI:456216"/>
        <dbReference type="EC" id="6.3.4.16"/>
    </reaction>
</comment>
<feature type="binding site" evidence="19">
    <location>
        <position position="844"/>
    </location>
    <ligand>
        <name>Mn(2+)</name>
        <dbReference type="ChEBI" id="CHEBI:29035"/>
        <label>4</label>
    </ligand>
</feature>
<dbReference type="InterPro" id="IPR036897">
    <property type="entry name" value="CarbamoylP_synth_lsu_oligo_sf"/>
</dbReference>
<evidence type="ECO:0000256" key="8">
    <source>
        <dbReference type="ARBA" id="ARBA00022723"/>
    </source>
</evidence>
<feature type="binding site" evidence="19">
    <location>
        <position position="308"/>
    </location>
    <ligand>
        <name>Mn(2+)</name>
        <dbReference type="ChEBI" id="CHEBI:29035"/>
        <label>2</label>
    </ligand>
</feature>
<dbReference type="PROSITE" id="PS51257">
    <property type="entry name" value="PROKAR_LIPOPROTEIN"/>
    <property type="match status" value="1"/>
</dbReference>
<name>A0A3G2HSJ4_9BURK</name>
<feature type="binding site" evidence="19">
    <location>
        <position position="215"/>
    </location>
    <ligand>
        <name>ATP</name>
        <dbReference type="ChEBI" id="CHEBI:30616"/>
        <label>1</label>
    </ligand>
</feature>